<evidence type="ECO:0000256" key="1">
    <source>
        <dbReference type="ARBA" id="ARBA00004173"/>
    </source>
</evidence>
<keyword evidence="6" id="KW-1185">Reference proteome</keyword>
<evidence type="ECO:0000256" key="4">
    <source>
        <dbReference type="ARBA" id="ARBA00049984"/>
    </source>
</evidence>
<dbReference type="Pfam" id="PF04430">
    <property type="entry name" value="DUF498"/>
    <property type="match status" value="1"/>
</dbReference>
<keyword evidence="3" id="KW-0496">Mitochondrion</keyword>
<proteinExistence type="inferred from homology"/>
<evidence type="ECO:0000256" key="2">
    <source>
        <dbReference type="ARBA" id="ARBA00021776"/>
    </source>
</evidence>
<name>A0ABN8M8M3_9CNID</name>
<protein>
    <recommendedName>
        <fullName evidence="2">NADH dehydrogenase [ubiquinone] 1 alpha subcomplex assembly factor 3</fullName>
    </recommendedName>
</protein>
<dbReference type="InterPro" id="IPR034095">
    <property type="entry name" value="NDUF3"/>
</dbReference>
<dbReference type="Proteomes" id="UP001159427">
    <property type="component" value="Unassembled WGS sequence"/>
</dbReference>
<evidence type="ECO:0000313" key="5">
    <source>
        <dbReference type="EMBL" id="CAH3024847.1"/>
    </source>
</evidence>
<gene>
    <name evidence="5" type="ORF">PEVE_00024253</name>
</gene>
<accession>A0ABN8M8M3</accession>
<comment type="similarity">
    <text evidence="4">Belongs to the NDUFAF3 family.</text>
</comment>
<sequence>MFFRIPKRYEQHSVEKEPMKTTVSFIADIKDKDGMRNYPPYVTSYSSQGFNIKGIKVFGSVALLPTIFYHWRIKQAEDITPESLALFTIMEPPIEIVVVGTGDKSSRLDPKIQSYLRKHYISLEVQDTANAAATFNFLLEERRLVGAALIPPKSIVEH</sequence>
<evidence type="ECO:0000313" key="6">
    <source>
        <dbReference type="Proteomes" id="UP001159427"/>
    </source>
</evidence>
<dbReference type="PANTHER" id="PTHR21192:SF2">
    <property type="entry name" value="NADH DEHYDROGENASE [UBIQUINONE] 1 ALPHA SUBCOMPLEX ASSEMBLY FACTOR 3"/>
    <property type="match status" value="1"/>
</dbReference>
<dbReference type="InterPro" id="IPR036748">
    <property type="entry name" value="MTH938-like_sf"/>
</dbReference>
<comment type="caution">
    <text evidence="5">The sequence shown here is derived from an EMBL/GenBank/DDBJ whole genome shotgun (WGS) entry which is preliminary data.</text>
</comment>
<dbReference type="CDD" id="cd05125">
    <property type="entry name" value="Mth938_2P1-like"/>
    <property type="match status" value="1"/>
</dbReference>
<evidence type="ECO:0000256" key="3">
    <source>
        <dbReference type="ARBA" id="ARBA00023128"/>
    </source>
</evidence>
<dbReference type="SUPFAM" id="SSF64076">
    <property type="entry name" value="MTH938-like"/>
    <property type="match status" value="1"/>
</dbReference>
<dbReference type="Gene3D" id="3.40.1230.10">
    <property type="entry name" value="MTH938-like"/>
    <property type="match status" value="1"/>
</dbReference>
<comment type="subcellular location">
    <subcellularLocation>
        <location evidence="1">Mitochondrion</location>
    </subcellularLocation>
</comment>
<dbReference type="PANTHER" id="PTHR21192">
    <property type="entry name" value="NUCLEAR PROTEIN E3-3"/>
    <property type="match status" value="1"/>
</dbReference>
<dbReference type="EMBL" id="CALNXI010000324">
    <property type="protein sequence ID" value="CAH3024847.1"/>
    <property type="molecule type" value="Genomic_DNA"/>
</dbReference>
<organism evidence="5 6">
    <name type="scientific">Porites evermanni</name>
    <dbReference type="NCBI Taxonomy" id="104178"/>
    <lineage>
        <taxon>Eukaryota</taxon>
        <taxon>Metazoa</taxon>
        <taxon>Cnidaria</taxon>
        <taxon>Anthozoa</taxon>
        <taxon>Hexacorallia</taxon>
        <taxon>Scleractinia</taxon>
        <taxon>Fungiina</taxon>
        <taxon>Poritidae</taxon>
        <taxon>Porites</taxon>
    </lineage>
</organism>
<reference evidence="5 6" key="1">
    <citation type="submission" date="2022-05" db="EMBL/GenBank/DDBJ databases">
        <authorList>
            <consortium name="Genoscope - CEA"/>
            <person name="William W."/>
        </authorList>
    </citation>
    <scope>NUCLEOTIDE SEQUENCE [LARGE SCALE GENOMIC DNA]</scope>
</reference>
<dbReference type="InterPro" id="IPR007523">
    <property type="entry name" value="NDUFAF3/AAMDC"/>
</dbReference>